<dbReference type="EMBL" id="BMXR01000007">
    <property type="protein sequence ID" value="GGX61026.1"/>
    <property type="molecule type" value="Genomic_DNA"/>
</dbReference>
<comment type="caution">
    <text evidence="1">The sequence shown here is derived from an EMBL/GenBank/DDBJ whole genome shotgun (WGS) entry which is preliminary data.</text>
</comment>
<reference evidence="1" key="2">
    <citation type="submission" date="2020-09" db="EMBL/GenBank/DDBJ databases">
        <authorList>
            <person name="Sun Q."/>
            <person name="Kim S."/>
        </authorList>
    </citation>
    <scope>NUCLEOTIDE SEQUENCE</scope>
    <source>
        <strain evidence="1">KCTC 22169</strain>
    </source>
</reference>
<dbReference type="PANTHER" id="PTHR33973:SF4">
    <property type="entry name" value="OS07G0153300 PROTEIN"/>
    <property type="match status" value="1"/>
</dbReference>
<keyword evidence="2" id="KW-1185">Reference proteome</keyword>
<proteinExistence type="predicted"/>
<protein>
    <submittedName>
        <fullName evidence="1">DUF1365 domain-containing protein</fullName>
    </submittedName>
</protein>
<dbReference type="PANTHER" id="PTHR33973">
    <property type="entry name" value="OS07G0153300 PROTEIN"/>
    <property type="match status" value="1"/>
</dbReference>
<reference evidence="1" key="1">
    <citation type="journal article" date="2014" name="Int. J. Syst. Evol. Microbiol.">
        <title>Complete genome sequence of Corynebacterium casei LMG S-19264T (=DSM 44701T), isolated from a smear-ripened cheese.</title>
        <authorList>
            <consortium name="US DOE Joint Genome Institute (JGI-PGF)"/>
            <person name="Walter F."/>
            <person name="Albersmeier A."/>
            <person name="Kalinowski J."/>
            <person name="Ruckert C."/>
        </authorList>
    </citation>
    <scope>NUCLEOTIDE SEQUENCE</scope>
    <source>
        <strain evidence="1">KCTC 22169</strain>
    </source>
</reference>
<name>A0A918KHG2_9GAMM</name>
<dbReference type="InterPro" id="IPR010775">
    <property type="entry name" value="DUF1365"/>
</dbReference>
<sequence length="266" mass="31789">MDMNSRLYQGWVRHRRYAPKTHHFRYPIFMLYLDLDEIDAVFRQSRWWSLERFNWASFRRRDFFAPEAGDLKQAVIGHLCRHSELNPDEIASVRLLTHVRYLGYIFNPVSVYYAFDRDDRLLAIMPEVTNTPWKDRFQYVLLADPNRGGEAPTRVHRRHLEFRPNKAFHVSPFLPMNMQYRWVFSEPADEVRVHLENHSDGHRQFDATLVMAAEPVTARTLNRALIRFPAMTVKVTTGIYWQALKLWWKGVPFYRHPNKDKKGRTA</sequence>
<evidence type="ECO:0000313" key="2">
    <source>
        <dbReference type="Proteomes" id="UP000626148"/>
    </source>
</evidence>
<accession>A0A918KHG2</accession>
<dbReference type="Proteomes" id="UP000626148">
    <property type="component" value="Unassembled WGS sequence"/>
</dbReference>
<dbReference type="Pfam" id="PF07103">
    <property type="entry name" value="DUF1365"/>
    <property type="match status" value="1"/>
</dbReference>
<evidence type="ECO:0000313" key="1">
    <source>
        <dbReference type="EMBL" id="GGX61026.1"/>
    </source>
</evidence>
<organism evidence="1 2">
    <name type="scientific">Saccharospirillum salsuginis</name>
    <dbReference type="NCBI Taxonomy" id="418750"/>
    <lineage>
        <taxon>Bacteria</taxon>
        <taxon>Pseudomonadati</taxon>
        <taxon>Pseudomonadota</taxon>
        <taxon>Gammaproteobacteria</taxon>
        <taxon>Oceanospirillales</taxon>
        <taxon>Saccharospirillaceae</taxon>
        <taxon>Saccharospirillum</taxon>
    </lineage>
</organism>
<gene>
    <name evidence="1" type="ORF">GCM10007392_31310</name>
</gene>
<dbReference type="AlphaFoldDB" id="A0A918KHG2"/>